<dbReference type="Proteomes" id="UP001153269">
    <property type="component" value="Unassembled WGS sequence"/>
</dbReference>
<feature type="region of interest" description="Disordered" evidence="1">
    <location>
        <begin position="361"/>
        <end position="388"/>
    </location>
</feature>
<gene>
    <name evidence="2" type="ORF">PLEPLA_LOCUS21989</name>
</gene>
<reference evidence="2" key="1">
    <citation type="submission" date="2020-03" db="EMBL/GenBank/DDBJ databases">
        <authorList>
            <person name="Weist P."/>
        </authorList>
    </citation>
    <scope>NUCLEOTIDE SEQUENCE</scope>
</reference>
<evidence type="ECO:0000256" key="1">
    <source>
        <dbReference type="SAM" id="MobiDB-lite"/>
    </source>
</evidence>
<evidence type="ECO:0000313" key="2">
    <source>
        <dbReference type="EMBL" id="CAB1433897.1"/>
    </source>
</evidence>
<organism evidence="2 3">
    <name type="scientific">Pleuronectes platessa</name>
    <name type="common">European plaice</name>
    <dbReference type="NCBI Taxonomy" id="8262"/>
    <lineage>
        <taxon>Eukaryota</taxon>
        <taxon>Metazoa</taxon>
        <taxon>Chordata</taxon>
        <taxon>Craniata</taxon>
        <taxon>Vertebrata</taxon>
        <taxon>Euteleostomi</taxon>
        <taxon>Actinopterygii</taxon>
        <taxon>Neopterygii</taxon>
        <taxon>Teleostei</taxon>
        <taxon>Neoteleostei</taxon>
        <taxon>Acanthomorphata</taxon>
        <taxon>Carangaria</taxon>
        <taxon>Pleuronectiformes</taxon>
        <taxon>Pleuronectoidei</taxon>
        <taxon>Pleuronectidae</taxon>
        <taxon>Pleuronectes</taxon>
    </lineage>
</organism>
<feature type="compositionally biased region" description="Pro residues" evidence="1">
    <location>
        <begin position="363"/>
        <end position="379"/>
    </location>
</feature>
<proteinExistence type="predicted"/>
<keyword evidence="3" id="KW-1185">Reference proteome</keyword>
<dbReference type="EMBL" id="CADEAL010001610">
    <property type="protein sequence ID" value="CAB1433897.1"/>
    <property type="molecule type" value="Genomic_DNA"/>
</dbReference>
<dbReference type="AlphaFoldDB" id="A0A9N7UNY1"/>
<protein>
    <submittedName>
        <fullName evidence="2">Uncharacterized protein</fullName>
    </submittedName>
</protein>
<comment type="caution">
    <text evidence="2">The sequence shown here is derived from an EMBL/GenBank/DDBJ whole genome shotgun (WGS) entry which is preliminary data.</text>
</comment>
<accession>A0A9N7UNY1</accession>
<evidence type="ECO:0000313" key="3">
    <source>
        <dbReference type="Proteomes" id="UP001153269"/>
    </source>
</evidence>
<name>A0A9N7UNY1_PLEPL</name>
<sequence length="475" mass="50637">MKGPRRGPATAGPLLSVLTAAWNHRVLESSQCFTHLTAALHHESSVSMLKCPQAKRVKPSFPLTARKLKLTGLSWDSQPSQAECCHQSNAAQPPNVGPGDRLHLESDTARLVAGSTPLLLSATFVLEVRTSGGAPIRGEAGGSDKTARAQWCVNRHREAFVVNRKRRRGDNAASSLPVSAPTEGFLANLHPRHRVICCSDKAAAGLWLDQQQGGRTSLEQENDSCIEMRRLPGGYFSRGSSRALPRDPTSMNCHLSRPPWQRRGLHEALITGAGSLSPADSDVPIGPSCGAKAFLCRLLHSVSSLLSPGSGVECLCEGSVSLSALTRSLLSSGHPHMPPPSAGFLNTPVNLSLEFPRRRLPRVPVPGRSPPLCPSPPAPASLEPGQSPGLHSGCQTQFCQWRVLKAGVVDTEEKAGVLLSHYSSVSLLNCSTAQTSSSRDLRASRSVELATRALLTVQGTLPGLFNTDLVCFCTV</sequence>